<evidence type="ECO:0000256" key="5">
    <source>
        <dbReference type="ARBA" id="ARBA00022692"/>
    </source>
</evidence>
<dbReference type="InterPro" id="IPR003591">
    <property type="entry name" value="Leu-rich_rpt_typical-subtyp"/>
</dbReference>
<dbReference type="PRINTS" id="PR00019">
    <property type="entry name" value="LEURICHRPT"/>
</dbReference>
<proteinExistence type="inferred from homology"/>
<organism evidence="16 17">
    <name type="scientific">Hevea brasiliensis</name>
    <name type="common">Para rubber tree</name>
    <name type="synonym">Siphonia brasiliensis</name>
    <dbReference type="NCBI Taxonomy" id="3981"/>
    <lineage>
        <taxon>Eukaryota</taxon>
        <taxon>Viridiplantae</taxon>
        <taxon>Streptophyta</taxon>
        <taxon>Embryophyta</taxon>
        <taxon>Tracheophyta</taxon>
        <taxon>Spermatophyta</taxon>
        <taxon>Magnoliopsida</taxon>
        <taxon>eudicotyledons</taxon>
        <taxon>Gunneridae</taxon>
        <taxon>Pentapetalae</taxon>
        <taxon>rosids</taxon>
        <taxon>fabids</taxon>
        <taxon>Malpighiales</taxon>
        <taxon>Euphorbiaceae</taxon>
        <taxon>Crotonoideae</taxon>
        <taxon>Micrandreae</taxon>
        <taxon>Hevea</taxon>
    </lineage>
</organism>
<dbReference type="InterPro" id="IPR055414">
    <property type="entry name" value="LRR_R13L4/SHOC2-like"/>
</dbReference>
<feature type="chain" id="PRO_5025450852" evidence="13">
    <location>
        <begin position="28"/>
        <end position="742"/>
    </location>
</feature>
<evidence type="ECO:0000259" key="15">
    <source>
        <dbReference type="Pfam" id="PF23598"/>
    </source>
</evidence>
<evidence type="ECO:0000259" key="14">
    <source>
        <dbReference type="Pfam" id="PF08263"/>
    </source>
</evidence>
<dbReference type="SUPFAM" id="SSF52058">
    <property type="entry name" value="L domain-like"/>
    <property type="match status" value="1"/>
</dbReference>
<dbReference type="SUPFAM" id="SSF52047">
    <property type="entry name" value="RNI-like"/>
    <property type="match status" value="1"/>
</dbReference>
<dbReference type="Pfam" id="PF00560">
    <property type="entry name" value="LRR_1"/>
    <property type="match status" value="6"/>
</dbReference>
<evidence type="ECO:0000256" key="8">
    <source>
        <dbReference type="ARBA" id="ARBA00022989"/>
    </source>
</evidence>
<keyword evidence="4" id="KW-0433">Leucine-rich repeat</keyword>
<dbReference type="Pfam" id="PF08263">
    <property type="entry name" value="LRRNT_2"/>
    <property type="match status" value="1"/>
</dbReference>
<dbReference type="Proteomes" id="UP000467840">
    <property type="component" value="Chromosome 10"/>
</dbReference>
<dbReference type="Pfam" id="PF13855">
    <property type="entry name" value="LRR_8"/>
    <property type="match status" value="1"/>
</dbReference>
<comment type="subcellular location">
    <subcellularLocation>
        <location evidence="1">Cell membrane</location>
        <topology evidence="1">Single-pass type I membrane protein</topology>
    </subcellularLocation>
</comment>
<feature type="domain" description="Disease resistance R13L4/SHOC-2-like LRR" evidence="15">
    <location>
        <begin position="119"/>
        <end position="319"/>
    </location>
</feature>
<dbReference type="AlphaFoldDB" id="A0A6A6N0B1"/>
<gene>
    <name evidence="16" type="ORF">GH714_017724</name>
</gene>
<dbReference type="InterPro" id="IPR001611">
    <property type="entry name" value="Leu-rich_rpt"/>
</dbReference>
<evidence type="ECO:0000256" key="7">
    <source>
        <dbReference type="ARBA" id="ARBA00022737"/>
    </source>
</evidence>
<dbReference type="SMART" id="SM00365">
    <property type="entry name" value="LRR_SD22"/>
    <property type="match status" value="6"/>
</dbReference>
<accession>A0A6A6N0B1</accession>
<dbReference type="PROSITE" id="PS51450">
    <property type="entry name" value="LRR"/>
    <property type="match status" value="1"/>
</dbReference>
<evidence type="ECO:0000313" key="16">
    <source>
        <dbReference type="EMBL" id="KAF2319632.1"/>
    </source>
</evidence>
<keyword evidence="11" id="KW-0325">Glycoprotein</keyword>
<keyword evidence="8 12" id="KW-1133">Transmembrane helix</keyword>
<evidence type="ECO:0000256" key="1">
    <source>
        <dbReference type="ARBA" id="ARBA00004251"/>
    </source>
</evidence>
<evidence type="ECO:0000313" key="17">
    <source>
        <dbReference type="Proteomes" id="UP000467840"/>
    </source>
</evidence>
<evidence type="ECO:0000256" key="13">
    <source>
        <dbReference type="SAM" id="SignalP"/>
    </source>
</evidence>
<evidence type="ECO:0000256" key="12">
    <source>
        <dbReference type="SAM" id="Phobius"/>
    </source>
</evidence>
<dbReference type="InterPro" id="IPR046956">
    <property type="entry name" value="RLP23-like"/>
</dbReference>
<keyword evidence="17" id="KW-1185">Reference proteome</keyword>
<dbReference type="Pfam" id="PF23598">
    <property type="entry name" value="LRR_14"/>
    <property type="match status" value="1"/>
</dbReference>
<reference evidence="16 17" key="1">
    <citation type="journal article" date="2020" name="Mol. Plant">
        <title>The Chromosome-Based Rubber Tree Genome Provides New Insights into Spurge Genome Evolution and Rubber Biosynthesis.</title>
        <authorList>
            <person name="Liu J."/>
            <person name="Shi C."/>
            <person name="Shi C.C."/>
            <person name="Li W."/>
            <person name="Zhang Q.J."/>
            <person name="Zhang Y."/>
            <person name="Li K."/>
            <person name="Lu H.F."/>
            <person name="Shi C."/>
            <person name="Zhu S.T."/>
            <person name="Xiao Z.Y."/>
            <person name="Nan H."/>
            <person name="Yue Y."/>
            <person name="Zhu X.G."/>
            <person name="Wu Y."/>
            <person name="Hong X.N."/>
            <person name="Fan G.Y."/>
            <person name="Tong Y."/>
            <person name="Zhang D."/>
            <person name="Mao C.L."/>
            <person name="Liu Y.L."/>
            <person name="Hao S.J."/>
            <person name="Liu W.Q."/>
            <person name="Lv M.Q."/>
            <person name="Zhang H.B."/>
            <person name="Liu Y."/>
            <person name="Hu-Tang G.R."/>
            <person name="Wang J.P."/>
            <person name="Wang J.H."/>
            <person name="Sun Y.H."/>
            <person name="Ni S.B."/>
            <person name="Chen W.B."/>
            <person name="Zhang X.C."/>
            <person name="Jiao Y.N."/>
            <person name="Eichler E.E."/>
            <person name="Li G.H."/>
            <person name="Liu X."/>
            <person name="Gao L.Z."/>
        </authorList>
    </citation>
    <scope>NUCLEOTIDE SEQUENCE [LARGE SCALE GENOMIC DNA]</scope>
    <source>
        <strain evidence="17">cv. GT1</strain>
        <tissue evidence="16">Leaf</tissue>
    </source>
</reference>
<evidence type="ECO:0000256" key="6">
    <source>
        <dbReference type="ARBA" id="ARBA00022729"/>
    </source>
</evidence>
<comment type="similarity">
    <text evidence="2">Belongs to the RLP family.</text>
</comment>
<feature type="domain" description="Leucine-rich repeat-containing N-terminal plant-type" evidence="14">
    <location>
        <begin position="34"/>
        <end position="71"/>
    </location>
</feature>
<keyword evidence="6 13" id="KW-0732">Signal</keyword>
<comment type="caution">
    <text evidence="16">The sequence shown here is derived from an EMBL/GenBank/DDBJ whole genome shotgun (WGS) entry which is preliminary data.</text>
</comment>
<dbReference type="InterPro" id="IPR032675">
    <property type="entry name" value="LRR_dom_sf"/>
</dbReference>
<dbReference type="PANTHER" id="PTHR48063:SF16">
    <property type="entry name" value="LRR RECEPTOR-LIKE SERINE_THREONINE-PROTEIN KINASE GSO1"/>
    <property type="match status" value="1"/>
</dbReference>
<protein>
    <submittedName>
        <fullName evidence="16">Uncharacterized protein</fullName>
    </submittedName>
</protein>
<keyword evidence="9 12" id="KW-0472">Membrane</keyword>
<keyword evidence="3" id="KW-1003">Cell membrane</keyword>
<evidence type="ECO:0000256" key="10">
    <source>
        <dbReference type="ARBA" id="ARBA00023170"/>
    </source>
</evidence>
<evidence type="ECO:0000256" key="3">
    <source>
        <dbReference type="ARBA" id="ARBA00022475"/>
    </source>
</evidence>
<dbReference type="GO" id="GO:0005886">
    <property type="term" value="C:plasma membrane"/>
    <property type="evidence" value="ECO:0007669"/>
    <property type="project" value="UniProtKB-SubCell"/>
</dbReference>
<keyword evidence="10" id="KW-0675">Receptor</keyword>
<feature type="signal peptide" evidence="13">
    <location>
        <begin position="1"/>
        <end position="27"/>
    </location>
</feature>
<evidence type="ECO:0000256" key="9">
    <source>
        <dbReference type="ARBA" id="ARBA00023136"/>
    </source>
</evidence>
<evidence type="ECO:0000256" key="11">
    <source>
        <dbReference type="ARBA" id="ARBA00023180"/>
    </source>
</evidence>
<dbReference type="InterPro" id="IPR013210">
    <property type="entry name" value="LRR_N_plant-typ"/>
</dbReference>
<sequence length="742" mass="81801">MDIFSVLKVALTFICLIVREFACNVNAQMMDCLESDREALVDFRKGLIDPGNRLSTWQGTNCCQWQGIICDGRTGAVVTVDLHNPHPPNVGKVLQDSIPSDSSAGDRYGFWNLSGKLRPSLTALKSLRHLDLSFNSFIGIPIPSFFDSWENLQYLNLSNAGFSGVIPPNLGNLTSLQYLDVTDYDLHVLSAENLDWVTGLVSLKYLAMSGVNLSVVGSNWAGQLNKLPHLTELHLYSCLLSGSIASPISVNFTSLAVVDLSFNRFNSRFPAWLANISSLVSLDVSFSSLNVGRFPHAFSELPNLRFLKLVDTFNKARCSKIFTGSWKKIEVLDLSFNRLYGKLPASLGNMTSLTYLSLYWNDIQGRIPSSIGKLCNLKYLSLRFNNLTGKIPEFLGGTVNCTSETPFPSLEVLVLSSNQLVGQLPNWLGSLKNLAVLDLEYNSLQGPIPSLGNLKKLVVLKLAENELNELSNLSSLQILDLAENALNGTIPASFINLKAMAQVQRVNHYLFFGMSATHYYEESFTANLKNQFQTFTKTLSILTSLDLSGNNLDGKIPEELMKLTGLMVLNLSGNNFTGQIPESVSELKQLLSLDLSSNKLSGPIPPSISSLSFLGYLNLSNNNLSGEIPYKGQITTFDAPSFAGNPALCGAPLDVNCIVTNSDNKTRRPNKNDGNNGFIDKWFYLSIGLGFAAGILVPFLVLAIRGSWSYAYFLLVDKTVEKILYLARKAAMHCRNHRRFRV</sequence>
<dbReference type="Gene3D" id="3.80.10.10">
    <property type="entry name" value="Ribonuclease Inhibitor"/>
    <property type="match status" value="4"/>
</dbReference>
<dbReference type="FunFam" id="3.80.10.10:FF:000213">
    <property type="entry name" value="Tyrosine-sulfated glycopeptide receptor 1"/>
    <property type="match status" value="2"/>
</dbReference>
<evidence type="ECO:0000256" key="2">
    <source>
        <dbReference type="ARBA" id="ARBA00009592"/>
    </source>
</evidence>
<keyword evidence="7" id="KW-0677">Repeat</keyword>
<dbReference type="SMART" id="SM00369">
    <property type="entry name" value="LRR_TYP"/>
    <property type="match status" value="6"/>
</dbReference>
<evidence type="ECO:0000256" key="4">
    <source>
        <dbReference type="ARBA" id="ARBA00022614"/>
    </source>
</evidence>
<feature type="transmembrane region" description="Helical" evidence="12">
    <location>
        <begin position="682"/>
        <end position="704"/>
    </location>
</feature>
<keyword evidence="5 12" id="KW-0812">Transmembrane</keyword>
<dbReference type="EMBL" id="JAAGAX010000003">
    <property type="protein sequence ID" value="KAF2319632.1"/>
    <property type="molecule type" value="Genomic_DNA"/>
</dbReference>
<name>A0A6A6N0B1_HEVBR</name>
<dbReference type="PANTHER" id="PTHR48063">
    <property type="entry name" value="LRR RECEPTOR-LIKE KINASE"/>
    <property type="match status" value="1"/>
</dbReference>